<dbReference type="PANTHER" id="PTHR32024">
    <property type="entry name" value="TRK SYSTEM POTASSIUM UPTAKE PROTEIN TRKG-RELATED"/>
    <property type="match status" value="1"/>
</dbReference>
<feature type="binding site" evidence="11">
    <location>
        <position position="220"/>
    </location>
    <ligand>
        <name>K(+)</name>
        <dbReference type="ChEBI" id="CHEBI:29103"/>
    </ligand>
</feature>
<keyword evidence="7 12" id="KW-1133">Transmembrane helix</keyword>
<keyword evidence="14" id="KW-1185">Reference proteome</keyword>
<gene>
    <name evidence="13" type="ORF">H0I76_09050</name>
</gene>
<evidence type="ECO:0000256" key="4">
    <source>
        <dbReference type="ARBA" id="ARBA00022538"/>
    </source>
</evidence>
<feature type="transmembrane region" description="Helical" evidence="12">
    <location>
        <begin position="71"/>
        <end position="92"/>
    </location>
</feature>
<dbReference type="PANTHER" id="PTHR32024:SF3">
    <property type="entry name" value="TRK SYSTEM POTASSIUM UPTAKE PROTEIN"/>
    <property type="match status" value="1"/>
</dbReference>
<feature type="binding site" evidence="11">
    <location>
        <position position="315"/>
    </location>
    <ligand>
        <name>K(+)</name>
        <dbReference type="ChEBI" id="CHEBI:29103"/>
    </ligand>
</feature>
<feature type="transmembrane region" description="Helical" evidence="12">
    <location>
        <begin position="235"/>
        <end position="252"/>
    </location>
</feature>
<keyword evidence="4 10" id="KW-0633">Potassium transport</keyword>
<feature type="binding site" evidence="11">
    <location>
        <position position="113"/>
    </location>
    <ligand>
        <name>K(+)</name>
        <dbReference type="ChEBI" id="CHEBI:29103"/>
    </ligand>
</feature>
<feature type="transmembrane region" description="Helical" evidence="12">
    <location>
        <begin position="134"/>
        <end position="154"/>
    </location>
</feature>
<dbReference type="GO" id="GO:0015379">
    <property type="term" value="F:potassium:chloride symporter activity"/>
    <property type="evidence" value="ECO:0007669"/>
    <property type="project" value="InterPro"/>
</dbReference>
<dbReference type="InterPro" id="IPR003445">
    <property type="entry name" value="Cat_transpt"/>
</dbReference>
<sequence length="482" mass="51838">MHDFQPVGRLIGQLSALLGASMMVPAGLDWWDNNPNWHGVLLAGFLAIACGVSISTATRGSDLHGLTRRQAFMLTVLVWAVLPVFGALPFVFGAPRVSFTDGYFEAMSALTTTGATVFTGLADAPRGMLLWRGMMQWFGGVGIVVVAIVFMPALRIGGMQFFRSESFDLSGDIVPRATEIAGSLAWIYVGLTAACGLGYSLTGMSGFDALVHSMTTLSTGGMGNYDTGFEHFSEGAHYVGVLFMILAAVPFIRFIQIMRGAPMALWRDSQARAFVAILGVGIGVVTAWLVWHGHHLPRDALREASFNLTSVMTGTGYASDAYDRWGGFAVTIFFVWALIGGCSGSTTCSGKVFRYQILYAALVVQIKRIHSPNGVFPLHYQGRPVEPEVVSSIMGFFFVFVVCLSIWSILLSLMGYDTLTAISGSVATLGNVGPGLGPVIGPSGNFAPLGEATKWLLSFGMLLGRLEFLSVLVLFTPLFWRK</sequence>
<feature type="transmembrane region" description="Helical" evidence="12">
    <location>
        <begin position="273"/>
        <end position="291"/>
    </location>
</feature>
<keyword evidence="6 10" id="KW-0630">Potassium</keyword>
<feature type="transmembrane region" description="Helical" evidence="12">
    <location>
        <begin position="455"/>
        <end position="480"/>
    </location>
</feature>
<dbReference type="EMBL" id="JAEHHL010000005">
    <property type="protein sequence ID" value="MBK0399335.1"/>
    <property type="molecule type" value="Genomic_DNA"/>
</dbReference>
<feature type="transmembrane region" description="Helical" evidence="12">
    <location>
        <begin position="325"/>
        <end position="344"/>
    </location>
</feature>
<dbReference type="Proteomes" id="UP000655420">
    <property type="component" value="Unassembled WGS sequence"/>
</dbReference>
<keyword evidence="9 10" id="KW-0472">Membrane</keyword>
<evidence type="ECO:0000256" key="5">
    <source>
        <dbReference type="ARBA" id="ARBA00022692"/>
    </source>
</evidence>
<feature type="binding site" evidence="11">
    <location>
        <position position="112"/>
    </location>
    <ligand>
        <name>K(+)</name>
        <dbReference type="ChEBI" id="CHEBI:29103"/>
    </ligand>
</feature>
<evidence type="ECO:0000256" key="9">
    <source>
        <dbReference type="ARBA" id="ARBA00023136"/>
    </source>
</evidence>
<name>A0A8J7SGY4_9RHOB</name>
<dbReference type="AlphaFoldDB" id="A0A8J7SGY4"/>
<dbReference type="PIRSF" id="PIRSF006247">
    <property type="entry name" value="TrkH"/>
    <property type="match status" value="1"/>
</dbReference>
<evidence type="ECO:0000256" key="8">
    <source>
        <dbReference type="ARBA" id="ARBA00023065"/>
    </source>
</evidence>
<evidence type="ECO:0000256" key="10">
    <source>
        <dbReference type="PIRNR" id="PIRNR006247"/>
    </source>
</evidence>
<feature type="transmembrane region" description="Helical" evidence="12">
    <location>
        <begin position="389"/>
        <end position="410"/>
    </location>
</feature>
<protein>
    <recommendedName>
        <fullName evidence="10">Trk system potassium uptake protein</fullName>
    </recommendedName>
</protein>
<evidence type="ECO:0000256" key="3">
    <source>
        <dbReference type="ARBA" id="ARBA00022475"/>
    </source>
</evidence>
<keyword evidence="10" id="KW-0997">Cell inner membrane</keyword>
<feature type="transmembrane region" description="Helical" evidence="12">
    <location>
        <begin position="40"/>
        <end position="59"/>
    </location>
</feature>
<organism evidence="13 14">
    <name type="scientific">Thermohalobaculum xanthum</name>
    <dbReference type="NCBI Taxonomy" id="2753746"/>
    <lineage>
        <taxon>Bacteria</taxon>
        <taxon>Pseudomonadati</taxon>
        <taxon>Pseudomonadota</taxon>
        <taxon>Alphaproteobacteria</taxon>
        <taxon>Rhodobacterales</taxon>
        <taxon>Paracoccaceae</taxon>
        <taxon>Thermohalobaculum</taxon>
    </lineage>
</organism>
<keyword evidence="8 10" id="KW-0406">Ion transport</keyword>
<accession>A0A8J7SGY4</accession>
<evidence type="ECO:0000313" key="13">
    <source>
        <dbReference type="EMBL" id="MBK0399335.1"/>
    </source>
</evidence>
<feature type="binding site" evidence="11">
    <location>
        <position position="431"/>
    </location>
    <ligand>
        <name>K(+)</name>
        <dbReference type="ChEBI" id="CHEBI:29103"/>
    </ligand>
</feature>
<keyword evidence="11" id="KW-0479">Metal-binding</keyword>
<feature type="transmembrane region" description="Helical" evidence="12">
    <location>
        <begin position="185"/>
        <end position="207"/>
    </location>
</feature>
<keyword evidence="5 12" id="KW-0812">Transmembrane</keyword>
<keyword evidence="2 10" id="KW-0813">Transport</keyword>
<comment type="caution">
    <text evidence="13">The sequence shown here is derived from an EMBL/GenBank/DDBJ whole genome shotgun (WGS) entry which is preliminary data.</text>
</comment>
<feature type="binding site" evidence="11">
    <location>
        <position position="432"/>
    </location>
    <ligand>
        <name>K(+)</name>
        <dbReference type="ChEBI" id="CHEBI:29103"/>
    </ligand>
</feature>
<evidence type="ECO:0000313" key="14">
    <source>
        <dbReference type="Proteomes" id="UP000655420"/>
    </source>
</evidence>
<proteinExistence type="inferred from homology"/>
<evidence type="ECO:0000256" key="7">
    <source>
        <dbReference type="ARBA" id="ARBA00022989"/>
    </source>
</evidence>
<comment type="function">
    <text evidence="10">Low-affinity potassium transport system. Interacts with Trk system potassium uptake protein TrkA.</text>
</comment>
<dbReference type="InterPro" id="IPR004772">
    <property type="entry name" value="TrkH"/>
</dbReference>
<feature type="transmembrane region" description="Helical" evidence="12">
    <location>
        <begin position="7"/>
        <end position="28"/>
    </location>
</feature>
<evidence type="ECO:0000256" key="6">
    <source>
        <dbReference type="ARBA" id="ARBA00022958"/>
    </source>
</evidence>
<evidence type="ECO:0000256" key="11">
    <source>
        <dbReference type="PIRSR" id="PIRSR006247-1"/>
    </source>
</evidence>
<keyword evidence="3 10" id="KW-1003">Cell membrane</keyword>
<reference evidence="13" key="1">
    <citation type="submission" date="2020-12" db="EMBL/GenBank/DDBJ databases">
        <title>Bacterial taxonomy.</title>
        <authorList>
            <person name="Pan X."/>
        </authorList>
    </citation>
    <scope>NUCLEOTIDE SEQUENCE</scope>
    <source>
        <strain evidence="13">M0105</strain>
    </source>
</reference>
<evidence type="ECO:0000256" key="12">
    <source>
        <dbReference type="SAM" id="Phobius"/>
    </source>
</evidence>
<dbReference type="Pfam" id="PF02386">
    <property type="entry name" value="TrkH"/>
    <property type="match status" value="1"/>
</dbReference>
<dbReference type="GO" id="GO:0046872">
    <property type="term" value="F:metal ion binding"/>
    <property type="evidence" value="ECO:0007669"/>
    <property type="project" value="UniProtKB-KW"/>
</dbReference>
<comment type="subcellular location">
    <subcellularLocation>
        <location evidence="10">Cell inner membrane</location>
        <topology evidence="10">Multi-pass membrane protein</topology>
    </subcellularLocation>
    <subcellularLocation>
        <location evidence="1">Cell membrane</location>
        <topology evidence="1">Multi-pass membrane protein</topology>
    </subcellularLocation>
</comment>
<evidence type="ECO:0000256" key="2">
    <source>
        <dbReference type="ARBA" id="ARBA00022448"/>
    </source>
</evidence>
<comment type="similarity">
    <text evidence="10">Belongs to the TrkH potassium transport family.</text>
</comment>
<dbReference type="GO" id="GO:0005886">
    <property type="term" value="C:plasma membrane"/>
    <property type="evidence" value="ECO:0007669"/>
    <property type="project" value="UniProtKB-SubCell"/>
</dbReference>
<evidence type="ECO:0000256" key="1">
    <source>
        <dbReference type="ARBA" id="ARBA00004651"/>
    </source>
</evidence>